<evidence type="ECO:0000313" key="8">
    <source>
        <dbReference type="EMBL" id="KHG04630.1"/>
    </source>
</evidence>
<evidence type="ECO:0000256" key="3">
    <source>
        <dbReference type="ARBA" id="ARBA00022448"/>
    </source>
</evidence>
<dbReference type="SUPFAM" id="SSF103473">
    <property type="entry name" value="MFS general substrate transporter"/>
    <property type="match status" value="1"/>
</dbReference>
<keyword evidence="5" id="KW-0812">Transmembrane</keyword>
<comment type="caution">
    <text evidence="8">The sequence shown here is derived from an EMBL/GenBank/DDBJ whole genome shotgun (WGS) entry which is preliminary data.</text>
</comment>
<dbReference type="KEGG" id="gab:108457488"/>
<dbReference type="FunFam" id="1.20.1250.20:FF:000147">
    <property type="entry name" value="Protein NRT1/ PTR family 5.10"/>
    <property type="match status" value="1"/>
</dbReference>
<dbReference type="CDD" id="cd17417">
    <property type="entry name" value="MFS_NPF5"/>
    <property type="match status" value="1"/>
</dbReference>
<evidence type="ECO:0000256" key="1">
    <source>
        <dbReference type="ARBA" id="ARBA00004141"/>
    </source>
</evidence>
<dbReference type="Gene3D" id="1.20.1250.20">
    <property type="entry name" value="MFS general substrate transporter like domains"/>
    <property type="match status" value="1"/>
</dbReference>
<dbReference type="EMBL" id="JRRC01415535">
    <property type="protein sequence ID" value="KHG04630.1"/>
    <property type="molecule type" value="Genomic_DNA"/>
</dbReference>
<reference evidence="9" key="1">
    <citation type="submission" date="2014-09" db="EMBL/GenBank/DDBJ databases">
        <authorList>
            <person name="Mudge J."/>
            <person name="Ramaraj T."/>
            <person name="Lindquist I.E."/>
            <person name="Bharti A.K."/>
            <person name="Sundararajan A."/>
            <person name="Cameron C.T."/>
            <person name="Woodward J.E."/>
            <person name="May G.D."/>
            <person name="Brubaker C."/>
            <person name="Broadhvest J."/>
            <person name="Wilkins T.A."/>
        </authorList>
    </citation>
    <scope>NUCLEOTIDE SEQUENCE</scope>
    <source>
        <strain evidence="9">cv. AKA8401</strain>
    </source>
</reference>
<dbReference type="Pfam" id="PF00854">
    <property type="entry name" value="PTR2"/>
    <property type="match status" value="1"/>
</dbReference>
<keyword evidence="4" id="KW-0597">Phosphoprotein</keyword>
<keyword evidence="7" id="KW-0472">Membrane</keyword>
<organism evidence="8 9">
    <name type="scientific">Gossypium arboreum</name>
    <name type="common">Tree cotton</name>
    <name type="synonym">Gossypium nanking</name>
    <dbReference type="NCBI Taxonomy" id="29729"/>
    <lineage>
        <taxon>Eukaryota</taxon>
        <taxon>Viridiplantae</taxon>
        <taxon>Streptophyta</taxon>
        <taxon>Embryophyta</taxon>
        <taxon>Tracheophyta</taxon>
        <taxon>Spermatophyta</taxon>
        <taxon>Magnoliopsida</taxon>
        <taxon>eudicotyledons</taxon>
        <taxon>Gunneridae</taxon>
        <taxon>Pentapetalae</taxon>
        <taxon>rosids</taxon>
        <taxon>malvids</taxon>
        <taxon>Malvales</taxon>
        <taxon>Malvaceae</taxon>
        <taxon>Malvoideae</taxon>
        <taxon>Gossypium</taxon>
    </lineage>
</organism>
<accession>A0A0B0MV29</accession>
<protein>
    <submittedName>
        <fullName evidence="8">Uncharacterized protein</fullName>
    </submittedName>
</protein>
<evidence type="ECO:0000256" key="6">
    <source>
        <dbReference type="ARBA" id="ARBA00022989"/>
    </source>
</evidence>
<dbReference type="GO" id="GO:0080054">
    <property type="term" value="F:low-affinity nitrate transmembrane transporter activity"/>
    <property type="evidence" value="ECO:0007669"/>
    <property type="project" value="UniProtKB-ARBA"/>
</dbReference>
<evidence type="ECO:0000256" key="2">
    <source>
        <dbReference type="ARBA" id="ARBA00005982"/>
    </source>
</evidence>
<dbReference type="AlphaFoldDB" id="A0A0B0MV29"/>
<dbReference type="Proteomes" id="UP000032142">
    <property type="component" value="Unassembled WGS sequence"/>
</dbReference>
<comment type="similarity">
    <text evidence="2">Belongs to the major facilitator superfamily. Proton-dependent oligopeptide transporter (POT/PTR) (TC 2.A.17) family.</text>
</comment>
<evidence type="ECO:0000256" key="4">
    <source>
        <dbReference type="ARBA" id="ARBA00022553"/>
    </source>
</evidence>
<dbReference type="OrthoDB" id="8904098at2759"/>
<dbReference type="InterPro" id="IPR044739">
    <property type="entry name" value="NRT1/PTR"/>
</dbReference>
<sequence length="598" mass="65431">MNYDVLLQSDHWLSLNYSKTFITAISMSISDPSAAQTPLLDDTVDGCLDYKGRPVRRSSSGCWRSASFIIVVEIAERFAYYGISSNLITYLTGPLGESTATAAAQVNAWNGAASLLPLLGAFIADSFLGRYRTIILASLVYVLGIGLLALSATLSSISSSGGQNADDIALSSSLQFQVILFFSSLYLVAFAQGGHKPCVQAFGADQFDTQDAEECKAKSSFFNWWYFGMCAGTLTTLSILNYIQDNLSWVLGFAIPGIVMAVGLVVFLLGTMTYRYSVKGDEESPIVTVGRVFILAVRNRKTSYSAIAAEEEARGILATESSKQFKFLNKALLAPDGSKEQGEVCSIREVEEAKAVIRLAPIWATSLTYAIVFAQSSTFFTKQGATMDRSTATGFEIPAASLQSFISLSIVLFIPIYDRIFVPLTRALTGEPAGITLLQRIGSGMVISTISLVIAAVVEMRRLKIAEEHGLIDKPIVVVPMSIWWLVPQYALYGLADVFTMVGLQEFFYDQMPNELRSVGLALYLSIFGVGSFLSSFLISAIENLTSRDGRDSWFANNLNRAHLDYFYLLLAALSAVGLTLYVCCTKYYIYARWGRTF</sequence>
<dbReference type="GO" id="GO:0042937">
    <property type="term" value="F:tripeptide transmembrane transporter activity"/>
    <property type="evidence" value="ECO:0007669"/>
    <property type="project" value="InterPro"/>
</dbReference>
<dbReference type="OMA" id="CTHAFGA"/>
<dbReference type="InterPro" id="IPR000109">
    <property type="entry name" value="POT_fam"/>
</dbReference>
<keyword evidence="9" id="KW-1185">Reference proteome</keyword>
<dbReference type="InterPro" id="IPR036259">
    <property type="entry name" value="MFS_trans_sf"/>
</dbReference>
<gene>
    <name evidence="8" type="ORF">F383_29596</name>
</gene>
<dbReference type="GO" id="GO:0071916">
    <property type="term" value="F:dipeptide transmembrane transporter activity"/>
    <property type="evidence" value="ECO:0007669"/>
    <property type="project" value="InterPro"/>
</dbReference>
<evidence type="ECO:0000313" key="9">
    <source>
        <dbReference type="Proteomes" id="UP000032142"/>
    </source>
</evidence>
<dbReference type="InterPro" id="IPR018456">
    <property type="entry name" value="PTR2_symporter_CS"/>
</dbReference>
<keyword evidence="6" id="KW-1133">Transmembrane helix</keyword>
<evidence type="ECO:0000256" key="5">
    <source>
        <dbReference type="ARBA" id="ARBA00022692"/>
    </source>
</evidence>
<dbReference type="GO" id="GO:0009705">
    <property type="term" value="C:plant-type vacuole membrane"/>
    <property type="evidence" value="ECO:0007669"/>
    <property type="project" value="UniProtKB-ARBA"/>
</dbReference>
<dbReference type="PROSITE" id="PS01022">
    <property type="entry name" value="PTR2_1"/>
    <property type="match status" value="1"/>
</dbReference>
<keyword evidence="3" id="KW-0813">Transport</keyword>
<evidence type="ECO:0000256" key="7">
    <source>
        <dbReference type="ARBA" id="ARBA00023136"/>
    </source>
</evidence>
<proteinExistence type="inferred from homology"/>
<comment type="subcellular location">
    <subcellularLocation>
        <location evidence="1">Membrane</location>
        <topology evidence="1">Multi-pass membrane protein</topology>
    </subcellularLocation>
</comment>
<dbReference type="PANTHER" id="PTHR11654">
    <property type="entry name" value="OLIGOPEPTIDE TRANSPORTER-RELATED"/>
    <property type="match status" value="1"/>
</dbReference>
<name>A0A0B0MV29_GOSAR</name>